<dbReference type="EMBL" id="UZAK01003726">
    <property type="protein sequence ID" value="VDO81055.1"/>
    <property type="molecule type" value="Genomic_DNA"/>
</dbReference>
<keyword evidence="2" id="KW-1185">Reference proteome</keyword>
<evidence type="ECO:0000313" key="2">
    <source>
        <dbReference type="Proteomes" id="UP000279833"/>
    </source>
</evidence>
<dbReference type="AlphaFoldDB" id="A0A183JKV3"/>
<protein>
    <submittedName>
        <fullName evidence="3">Endonuclease-reverse transcriptase</fullName>
    </submittedName>
</protein>
<name>A0A183JKV3_9TREM</name>
<evidence type="ECO:0000313" key="1">
    <source>
        <dbReference type="EMBL" id="VDO81055.1"/>
    </source>
</evidence>
<proteinExistence type="predicted"/>
<accession>A0A183JKV3</accession>
<gene>
    <name evidence="1" type="ORF">SCUD_LOCUS3334</name>
</gene>
<sequence length="129" mass="15724">MWDRTNQILDEEEIRKRRWKWIGNKLRKSSNCITRQVLLWNREAKPKRGMSKNTLRREIEADTKRLNSKWKELERIAQDRVEWRVLVSALCSFTRSNRRKFYPDSFCTNSLFIFALDKCLEKAHFKCIN</sequence>
<reference evidence="1 2" key="2">
    <citation type="submission" date="2018-11" db="EMBL/GenBank/DDBJ databases">
        <authorList>
            <consortium name="Pathogen Informatics"/>
        </authorList>
    </citation>
    <scope>NUCLEOTIDE SEQUENCE [LARGE SCALE GENOMIC DNA]</scope>
    <source>
        <strain evidence="1">Dakar</strain>
        <strain evidence="2">Dakar, Senegal</strain>
    </source>
</reference>
<reference evidence="3" key="1">
    <citation type="submission" date="2016-06" db="UniProtKB">
        <authorList>
            <consortium name="WormBaseParasite"/>
        </authorList>
    </citation>
    <scope>IDENTIFICATION</scope>
</reference>
<organism evidence="3">
    <name type="scientific">Schistosoma curassoni</name>
    <dbReference type="NCBI Taxonomy" id="6186"/>
    <lineage>
        <taxon>Eukaryota</taxon>
        <taxon>Metazoa</taxon>
        <taxon>Spiralia</taxon>
        <taxon>Lophotrochozoa</taxon>
        <taxon>Platyhelminthes</taxon>
        <taxon>Trematoda</taxon>
        <taxon>Digenea</taxon>
        <taxon>Strigeidida</taxon>
        <taxon>Schistosomatoidea</taxon>
        <taxon>Schistosomatidae</taxon>
        <taxon>Schistosoma</taxon>
    </lineage>
</organism>
<dbReference type="WBParaSite" id="SCUD_0000333401-mRNA-1">
    <property type="protein sequence ID" value="SCUD_0000333401-mRNA-1"/>
    <property type="gene ID" value="SCUD_0000333401"/>
</dbReference>
<dbReference type="Proteomes" id="UP000279833">
    <property type="component" value="Unassembled WGS sequence"/>
</dbReference>
<evidence type="ECO:0000313" key="3">
    <source>
        <dbReference type="WBParaSite" id="SCUD_0000333401-mRNA-1"/>
    </source>
</evidence>